<reference evidence="9 10" key="1">
    <citation type="submission" date="2020-04" db="EMBL/GenBank/DDBJ databases">
        <title>Perkinsus olseni comparative genomics.</title>
        <authorList>
            <person name="Bogema D.R."/>
        </authorList>
    </citation>
    <scope>NUCLEOTIDE SEQUENCE [LARGE SCALE GENOMIC DNA]</scope>
    <source>
        <strain evidence="9 10">ATCC PRA-207</strain>
    </source>
</reference>
<protein>
    <recommendedName>
        <fullName evidence="6">Cilia- and flagella-associated protein 91</fullName>
    </recommendedName>
</protein>
<comment type="caution">
    <text evidence="9">The sequence shown here is derived from an EMBL/GenBank/DDBJ whole genome shotgun (WGS) entry which is preliminary data.</text>
</comment>
<dbReference type="Proteomes" id="UP000553632">
    <property type="component" value="Unassembled WGS sequence"/>
</dbReference>
<dbReference type="InterPro" id="IPR032840">
    <property type="entry name" value="CFAP91_dom"/>
</dbReference>
<comment type="similarity">
    <text evidence="5">Belongs to the CFAP91 family.</text>
</comment>
<sequence>MLRVGNPSFERLIGTEISAAQKRATSWYSSQLAVSGKERSKYFNAGTAGYQPLPPAGVVVVDEGGETSLLSANESPLESTQTSAVGPRTVGAQSGYRDVEAQTEPYSPPLDSPDGTRERFWQRELLSLEQLTYANRGLYPSEKAIDEMIEDRRLEKEYENDRKLSKGFNTVVQSLIHDFVLLTHCDRML</sequence>
<accession>A0A7J6UIE9</accession>
<dbReference type="InterPro" id="IPR026720">
    <property type="entry name" value="CFAP91"/>
</dbReference>
<feature type="compositionally biased region" description="Polar residues" evidence="7">
    <location>
        <begin position="72"/>
        <end position="84"/>
    </location>
</feature>
<dbReference type="PANTHER" id="PTHR22455:SF10">
    <property type="entry name" value="CILIA- AND FLAGELLA-ASSOCIATED PROTEIN 91"/>
    <property type="match status" value="1"/>
</dbReference>
<dbReference type="EMBL" id="JABANO010003251">
    <property type="protein sequence ID" value="KAF4756941.1"/>
    <property type="molecule type" value="Genomic_DNA"/>
</dbReference>
<keyword evidence="4" id="KW-0966">Cell projection</keyword>
<evidence type="ECO:0000256" key="1">
    <source>
        <dbReference type="ARBA" id="ARBA00004430"/>
    </source>
</evidence>
<gene>
    <name evidence="9" type="ORF">FOZ63_017829</name>
</gene>
<evidence type="ECO:0000256" key="6">
    <source>
        <dbReference type="ARBA" id="ARBA00029555"/>
    </source>
</evidence>
<evidence type="ECO:0000313" key="10">
    <source>
        <dbReference type="Proteomes" id="UP000553632"/>
    </source>
</evidence>
<name>A0A7J6UIE9_PEROL</name>
<evidence type="ECO:0000256" key="5">
    <source>
        <dbReference type="ARBA" id="ARBA00029468"/>
    </source>
</evidence>
<evidence type="ECO:0000256" key="2">
    <source>
        <dbReference type="ARBA" id="ARBA00022490"/>
    </source>
</evidence>
<evidence type="ECO:0000313" key="9">
    <source>
        <dbReference type="EMBL" id="KAF4756941.1"/>
    </source>
</evidence>
<organism evidence="9 10">
    <name type="scientific">Perkinsus olseni</name>
    <name type="common">Perkinsus atlanticus</name>
    <dbReference type="NCBI Taxonomy" id="32597"/>
    <lineage>
        <taxon>Eukaryota</taxon>
        <taxon>Sar</taxon>
        <taxon>Alveolata</taxon>
        <taxon>Perkinsozoa</taxon>
        <taxon>Perkinsea</taxon>
        <taxon>Perkinsida</taxon>
        <taxon>Perkinsidae</taxon>
        <taxon>Perkinsus</taxon>
    </lineage>
</organism>
<dbReference type="PANTHER" id="PTHR22455">
    <property type="entry name" value="CILIA- AND FLAGELLA-ASSOCIATED PROTEIN 91"/>
    <property type="match status" value="1"/>
</dbReference>
<feature type="domain" description="CFAP91" evidence="8">
    <location>
        <begin position="93"/>
        <end position="160"/>
    </location>
</feature>
<feature type="region of interest" description="Disordered" evidence="7">
    <location>
        <begin position="72"/>
        <end position="96"/>
    </location>
</feature>
<proteinExistence type="inferred from homology"/>
<comment type="subcellular location">
    <subcellularLocation>
        <location evidence="1">Cytoplasm</location>
        <location evidence="1">Cytoskeleton</location>
        <location evidence="1">Cilium axoneme</location>
    </subcellularLocation>
</comment>
<keyword evidence="10" id="KW-1185">Reference proteome</keyword>
<evidence type="ECO:0000256" key="3">
    <source>
        <dbReference type="ARBA" id="ARBA00023212"/>
    </source>
</evidence>
<evidence type="ECO:0000259" key="8">
    <source>
        <dbReference type="Pfam" id="PF14738"/>
    </source>
</evidence>
<keyword evidence="3" id="KW-0206">Cytoskeleton</keyword>
<keyword evidence="2" id="KW-0963">Cytoplasm</keyword>
<dbReference type="Pfam" id="PF14738">
    <property type="entry name" value="CFAP91"/>
    <property type="match status" value="1"/>
</dbReference>
<evidence type="ECO:0000256" key="4">
    <source>
        <dbReference type="ARBA" id="ARBA00023273"/>
    </source>
</evidence>
<evidence type="ECO:0000256" key="7">
    <source>
        <dbReference type="SAM" id="MobiDB-lite"/>
    </source>
</evidence>
<feature type="non-terminal residue" evidence="9">
    <location>
        <position position="1"/>
    </location>
</feature>
<dbReference type="GO" id="GO:0005930">
    <property type="term" value="C:axoneme"/>
    <property type="evidence" value="ECO:0007669"/>
    <property type="project" value="UniProtKB-SubCell"/>
</dbReference>
<dbReference type="AlphaFoldDB" id="A0A7J6UIE9"/>